<evidence type="ECO:0000313" key="2">
    <source>
        <dbReference type="EMBL" id="GFS11863.1"/>
    </source>
</evidence>
<evidence type="ECO:0000313" key="3">
    <source>
        <dbReference type="Proteomes" id="UP000762676"/>
    </source>
</evidence>
<dbReference type="EMBL" id="BMAT01006393">
    <property type="protein sequence ID" value="GFS11863.1"/>
    <property type="molecule type" value="Genomic_DNA"/>
</dbReference>
<proteinExistence type="predicted"/>
<comment type="caution">
    <text evidence="2">The sequence shown here is derived from an EMBL/GenBank/DDBJ whole genome shotgun (WGS) entry which is preliminary data.</text>
</comment>
<sequence length="88" mass="9458">MKGLEVGLHIQRAVFSGSPLAKRKHSGFGNCQLITEYAKDSGAGLDSMASTLVVNELFGSTIRCLHSGYKSSDARDGGDIMGRRRGER</sequence>
<protein>
    <submittedName>
        <fullName evidence="2">Uncharacterized protein</fullName>
    </submittedName>
</protein>
<evidence type="ECO:0000256" key="1">
    <source>
        <dbReference type="SAM" id="MobiDB-lite"/>
    </source>
</evidence>
<feature type="region of interest" description="Disordered" evidence="1">
    <location>
        <begin position="69"/>
        <end position="88"/>
    </location>
</feature>
<feature type="compositionally biased region" description="Basic and acidic residues" evidence="1">
    <location>
        <begin position="72"/>
        <end position="88"/>
    </location>
</feature>
<gene>
    <name evidence="2" type="ORF">ElyMa_003096900</name>
</gene>
<organism evidence="2 3">
    <name type="scientific">Elysia marginata</name>
    <dbReference type="NCBI Taxonomy" id="1093978"/>
    <lineage>
        <taxon>Eukaryota</taxon>
        <taxon>Metazoa</taxon>
        <taxon>Spiralia</taxon>
        <taxon>Lophotrochozoa</taxon>
        <taxon>Mollusca</taxon>
        <taxon>Gastropoda</taxon>
        <taxon>Heterobranchia</taxon>
        <taxon>Euthyneura</taxon>
        <taxon>Panpulmonata</taxon>
        <taxon>Sacoglossa</taxon>
        <taxon>Placobranchoidea</taxon>
        <taxon>Plakobranchidae</taxon>
        <taxon>Elysia</taxon>
    </lineage>
</organism>
<keyword evidence="3" id="KW-1185">Reference proteome</keyword>
<accession>A0AAV4IPV7</accession>
<dbReference type="Proteomes" id="UP000762676">
    <property type="component" value="Unassembled WGS sequence"/>
</dbReference>
<reference evidence="2 3" key="1">
    <citation type="journal article" date="2021" name="Elife">
        <title>Chloroplast acquisition without the gene transfer in kleptoplastic sea slugs, Plakobranchus ocellatus.</title>
        <authorList>
            <person name="Maeda T."/>
            <person name="Takahashi S."/>
            <person name="Yoshida T."/>
            <person name="Shimamura S."/>
            <person name="Takaki Y."/>
            <person name="Nagai Y."/>
            <person name="Toyoda A."/>
            <person name="Suzuki Y."/>
            <person name="Arimoto A."/>
            <person name="Ishii H."/>
            <person name="Satoh N."/>
            <person name="Nishiyama T."/>
            <person name="Hasebe M."/>
            <person name="Maruyama T."/>
            <person name="Minagawa J."/>
            <person name="Obokata J."/>
            <person name="Shigenobu S."/>
        </authorList>
    </citation>
    <scope>NUCLEOTIDE SEQUENCE [LARGE SCALE GENOMIC DNA]</scope>
</reference>
<dbReference type="AlphaFoldDB" id="A0AAV4IPV7"/>
<name>A0AAV4IPV7_9GAST</name>